<evidence type="ECO:0000259" key="1">
    <source>
        <dbReference type="Pfam" id="PF07693"/>
    </source>
</evidence>
<protein>
    <submittedName>
        <fullName evidence="2">KAP-like P-loop domain-containing protein</fullName>
    </submittedName>
</protein>
<evidence type="ECO:0000313" key="2">
    <source>
        <dbReference type="EMBL" id="TCS55251.1"/>
    </source>
</evidence>
<dbReference type="EMBL" id="SLZU01000031">
    <property type="protein sequence ID" value="TCS55251.1"/>
    <property type="molecule type" value="Genomic_DNA"/>
</dbReference>
<dbReference type="AlphaFoldDB" id="A0A4R3IW56"/>
<sequence length="659" mass="75851">MSVDRTEVERFLKNWANTKSKPHFAVLIEGRWGCGKTHFVTKLLEDDAFTDRKPIYLSVFGITDIQSLETSLFYASASTVTKTLHKGVGLAGSIFSGALTLGTGGILGGTANLNKVVDAATSQLEQSAKNMDGALLVLDDLERCQIPMSELLGVVNRFVEHGDTRVILCANTDDLLDDHFIAFKEKVVGHSFLLESDPESALASFVAEITQSEVSELLLHYTNDILELYDRSGYHNLRALRQFVWQLASILEKMKVEYLQNDKLVQNLIIQFFIFFIEFKLDLSEETSTLTPQDLLGRYDKGKDEVRHVYEFSFDKDKEPTPKQRVFKKYEQHNGIRAVITVQQWISILNSGVVDALRLNAELAQSDEVAGVASWPSWRRLWHLYSWDFSDDSEREFWSDVEDMQSQLKDGCYIEVGEFLHVVGVSLMLADHELIDQTVPDTIAAMKTYIDEKFVPQLTDERCRGVSERFGRHLDSYDGLGFMRREDDEFKEVVEHLVKKMDAWHQNWLGEDAGKQLLKFLTEDWIRFFGNLTVINHAPEQRYLNVPILATIDAATFVDVWFSLSRHDERLVVGSIKDRYEYRSELLDSEGLWWREVQVELKNRVARSKSKPRNVQINNLIDHINSTIIEKWELRQFEEFTNGNSTDLSWMTRKRVNSQ</sequence>
<gene>
    <name evidence="2" type="ORF">EDD52_1313</name>
</gene>
<dbReference type="RefSeq" id="WP_132248692.1">
    <property type="nucleotide sequence ID" value="NZ_SLZU01000031.1"/>
</dbReference>
<dbReference type="InterPro" id="IPR027417">
    <property type="entry name" value="P-loop_NTPase"/>
</dbReference>
<feature type="domain" description="KAP NTPase" evidence="1">
    <location>
        <begin position="17"/>
        <end position="251"/>
    </location>
</feature>
<evidence type="ECO:0000313" key="3">
    <source>
        <dbReference type="Proteomes" id="UP000295696"/>
    </source>
</evidence>
<dbReference type="Pfam" id="PF07693">
    <property type="entry name" value="KAP_NTPase"/>
    <property type="match status" value="1"/>
</dbReference>
<dbReference type="OrthoDB" id="88903at2"/>
<name>A0A4R3IW56_9RHOB</name>
<proteinExistence type="predicted"/>
<comment type="caution">
    <text evidence="2">The sequence shown here is derived from an EMBL/GenBank/DDBJ whole genome shotgun (WGS) entry which is preliminary data.</text>
</comment>
<dbReference type="SUPFAM" id="SSF52540">
    <property type="entry name" value="P-loop containing nucleoside triphosphate hydrolases"/>
    <property type="match status" value="1"/>
</dbReference>
<dbReference type="Gene3D" id="3.40.50.300">
    <property type="entry name" value="P-loop containing nucleotide triphosphate hydrolases"/>
    <property type="match status" value="1"/>
</dbReference>
<dbReference type="InterPro" id="IPR011646">
    <property type="entry name" value="KAP_P-loop"/>
</dbReference>
<keyword evidence="3" id="KW-1185">Reference proteome</keyword>
<accession>A0A4R3IW56</accession>
<reference evidence="2 3" key="1">
    <citation type="submission" date="2019-03" db="EMBL/GenBank/DDBJ databases">
        <title>Genomic Encyclopedia of Type Strains, Phase IV (KMG-IV): sequencing the most valuable type-strain genomes for metagenomic binning, comparative biology and taxonomic classification.</title>
        <authorList>
            <person name="Goeker M."/>
        </authorList>
    </citation>
    <scope>NUCLEOTIDE SEQUENCE [LARGE SCALE GENOMIC DNA]</scope>
    <source>
        <strain evidence="2 3">DSM 104836</strain>
    </source>
</reference>
<dbReference type="Proteomes" id="UP000295696">
    <property type="component" value="Unassembled WGS sequence"/>
</dbReference>
<organism evidence="2 3">
    <name type="scientific">Primorskyibacter sedentarius</name>
    <dbReference type="NCBI Taxonomy" id="745311"/>
    <lineage>
        <taxon>Bacteria</taxon>
        <taxon>Pseudomonadati</taxon>
        <taxon>Pseudomonadota</taxon>
        <taxon>Alphaproteobacteria</taxon>
        <taxon>Rhodobacterales</taxon>
        <taxon>Roseobacteraceae</taxon>
        <taxon>Primorskyibacter</taxon>
    </lineage>
</organism>